<name>A0A841PYC6_9BACL</name>
<comment type="caution">
    <text evidence="2">The sequence shown here is derived from an EMBL/GenBank/DDBJ whole genome shotgun (WGS) entry which is preliminary data.</text>
</comment>
<feature type="region of interest" description="Disordered" evidence="1">
    <location>
        <begin position="44"/>
        <end position="64"/>
    </location>
</feature>
<gene>
    <name evidence="2" type="ORF">HNR44_001271</name>
</gene>
<dbReference type="Proteomes" id="UP000568839">
    <property type="component" value="Unassembled WGS sequence"/>
</dbReference>
<organism evidence="2 3">
    <name type="scientific">Geomicrobium halophilum</name>
    <dbReference type="NCBI Taxonomy" id="549000"/>
    <lineage>
        <taxon>Bacteria</taxon>
        <taxon>Bacillati</taxon>
        <taxon>Bacillota</taxon>
        <taxon>Bacilli</taxon>
        <taxon>Bacillales</taxon>
        <taxon>Geomicrobium</taxon>
    </lineage>
</organism>
<protein>
    <recommendedName>
        <fullName evidence="4">YlqD protein</fullName>
    </recommendedName>
</protein>
<evidence type="ECO:0000256" key="1">
    <source>
        <dbReference type="SAM" id="MobiDB-lite"/>
    </source>
</evidence>
<sequence>MRIEKKVLVRHVLTEDYREKLLNKMASEKERLQTETEQLRFQYQKQLKEQSDSRNKNLVESKYTGEINKRKQRLESLNFRESKVKSLPSGSLVTAETVKRFADVQVGDRWASHRLEDEIIIEDGVVREIRSKGEDEDDSLQH</sequence>
<dbReference type="EMBL" id="JACHHJ010000001">
    <property type="protein sequence ID" value="MBB6449322.1"/>
    <property type="molecule type" value="Genomic_DNA"/>
</dbReference>
<evidence type="ECO:0000313" key="3">
    <source>
        <dbReference type="Proteomes" id="UP000568839"/>
    </source>
</evidence>
<evidence type="ECO:0008006" key="4">
    <source>
        <dbReference type="Google" id="ProtNLM"/>
    </source>
</evidence>
<dbReference type="AlphaFoldDB" id="A0A841PYC6"/>
<dbReference type="InterPro" id="IPR021297">
    <property type="entry name" value="YlqD"/>
</dbReference>
<evidence type="ECO:0000313" key="2">
    <source>
        <dbReference type="EMBL" id="MBB6449322.1"/>
    </source>
</evidence>
<keyword evidence="3" id="KW-1185">Reference proteome</keyword>
<dbReference type="RefSeq" id="WP_184403218.1">
    <property type="nucleotide sequence ID" value="NZ_JACHHJ010000001.1"/>
</dbReference>
<reference evidence="2 3" key="1">
    <citation type="submission" date="2020-08" db="EMBL/GenBank/DDBJ databases">
        <title>Genomic Encyclopedia of Type Strains, Phase IV (KMG-IV): sequencing the most valuable type-strain genomes for metagenomic binning, comparative biology and taxonomic classification.</title>
        <authorList>
            <person name="Goeker M."/>
        </authorList>
    </citation>
    <scope>NUCLEOTIDE SEQUENCE [LARGE SCALE GENOMIC DNA]</scope>
    <source>
        <strain evidence="2 3">DSM 21769</strain>
    </source>
</reference>
<dbReference type="Pfam" id="PF11068">
    <property type="entry name" value="YlqD"/>
    <property type="match status" value="1"/>
</dbReference>
<dbReference type="Gene3D" id="6.10.140.1110">
    <property type="match status" value="1"/>
</dbReference>
<feature type="compositionally biased region" description="Basic and acidic residues" evidence="1">
    <location>
        <begin position="46"/>
        <end position="59"/>
    </location>
</feature>
<accession>A0A841PYC6</accession>
<proteinExistence type="predicted"/>